<sequence length="510" mass="58493">MSKTSNPRPNPDSVNEQMAEDKQALSDMYPALAEQKPQHPIEQAIERYLLSLRNIGQTITIVMPHLQKWQIAEINKCEKKLSHFLPNEGAGPEPHTVQLDSARDFAELTSTLRQLEELHTNKSLPVLARSLFMQMFCEFDAFMGSLLKAVYIKNQELLKGIAKEITLRELFAFRDLDAVKRAMLDKEIETFRRDSYVEQFASLEKKFQITLRKFDEWAEFVELGQRRNVFTHNDGTVSDQYLTVCEREGLQFQSRPLLGSTLQVDAKYFGRALTVMSKVGYMIGHTLWAKVFPGEHDQLHESLNDRLYQALEHKRWKTATELGSFALSDPMRKNASDIQVRVRAINCAIAYKFAGDDASCKRLLNSFDWSASYRDFKLAILVLTDEFDNAVKMMERIGRSGEILEQSSYYTWPLFNKFRERPEFYVTYEKIYGEPYLAQVSTDGKSAMVGVHDTGMRSDTKKAEFQRAKTDKPSFARSDNGTQRQSAATSRSRRKSASAKRVASQEAPSK</sequence>
<feature type="compositionally biased region" description="Basic and acidic residues" evidence="1">
    <location>
        <begin position="454"/>
        <end position="474"/>
    </location>
</feature>
<dbReference type="EMBL" id="AP012320">
    <property type="protein sequence ID" value="BAL95540.1"/>
    <property type="molecule type" value="Genomic_DNA"/>
</dbReference>
<feature type="region of interest" description="Disordered" evidence="1">
    <location>
        <begin position="449"/>
        <end position="510"/>
    </location>
</feature>
<dbReference type="KEGG" id="rge:RGE_21990"/>
<keyword evidence="3" id="KW-1185">Reference proteome</keyword>
<reference evidence="2 3" key="1">
    <citation type="journal article" date="2012" name="J. Bacteriol.">
        <title>Complete genome sequence of phototrophic betaproteobacterium Rubrivivax gelatinosus IL144.</title>
        <authorList>
            <person name="Nagashima S."/>
            <person name="Kamimura A."/>
            <person name="Shimizu T."/>
            <person name="Nakamura-isaki S."/>
            <person name="Aono E."/>
            <person name="Sakamoto K."/>
            <person name="Ichikawa N."/>
            <person name="Nakazawa H."/>
            <person name="Sekine M."/>
            <person name="Yamazaki S."/>
            <person name="Fujita N."/>
            <person name="Shimada K."/>
            <person name="Hanada S."/>
            <person name="Nagashima K.V.P."/>
        </authorList>
    </citation>
    <scope>NUCLEOTIDE SEQUENCE [LARGE SCALE GENOMIC DNA]</scope>
    <source>
        <strain evidence="3">NBRC 100245 / IL144</strain>
    </source>
</reference>
<dbReference type="eggNOG" id="ENOG502Z7X3">
    <property type="taxonomic scope" value="Bacteria"/>
</dbReference>
<accession>I0HRA3</accession>
<dbReference type="Proteomes" id="UP000007883">
    <property type="component" value="Chromosome"/>
</dbReference>
<dbReference type="HOGENOM" id="CLU_041022_0_0_4"/>
<proteinExistence type="predicted"/>
<evidence type="ECO:0000313" key="3">
    <source>
        <dbReference type="Proteomes" id="UP000007883"/>
    </source>
</evidence>
<evidence type="ECO:0000313" key="2">
    <source>
        <dbReference type="EMBL" id="BAL95540.1"/>
    </source>
</evidence>
<evidence type="ECO:0000256" key="1">
    <source>
        <dbReference type="SAM" id="MobiDB-lite"/>
    </source>
</evidence>
<protein>
    <submittedName>
        <fullName evidence="2">Uncharacterized protein</fullName>
    </submittedName>
</protein>
<dbReference type="STRING" id="983917.RGE_21990"/>
<name>I0HRA3_RUBGI</name>
<dbReference type="AlphaFoldDB" id="I0HRA3"/>
<gene>
    <name evidence="2" type="ordered locus">RGE_21990</name>
</gene>
<organism evidence="2 3">
    <name type="scientific">Rubrivivax gelatinosus (strain NBRC 100245 / IL144)</name>
    <dbReference type="NCBI Taxonomy" id="983917"/>
    <lineage>
        <taxon>Bacteria</taxon>
        <taxon>Pseudomonadati</taxon>
        <taxon>Pseudomonadota</taxon>
        <taxon>Betaproteobacteria</taxon>
        <taxon>Burkholderiales</taxon>
        <taxon>Sphaerotilaceae</taxon>
        <taxon>Rubrivivax</taxon>
    </lineage>
</organism>